<reference evidence="3 4" key="1">
    <citation type="submission" date="2017-12" db="EMBL/GenBank/DDBJ databases">
        <title>The genome sequence of Caulobacter sp. 410.</title>
        <authorList>
            <person name="Gao J."/>
            <person name="Mao X."/>
            <person name="Sun J."/>
        </authorList>
    </citation>
    <scope>NUCLEOTIDE SEQUENCE [LARGE SCALE GENOMIC DNA]</scope>
    <source>
        <strain evidence="3 4">410</strain>
    </source>
</reference>
<proteinExistence type="inferred from homology"/>
<dbReference type="AlphaFoldDB" id="A0A2N5DQK6"/>
<organism evidence="3 4">
    <name type="scientific">Caulobacter zeae</name>
    <dbReference type="NCBI Taxonomy" id="2055137"/>
    <lineage>
        <taxon>Bacteria</taxon>
        <taxon>Pseudomonadati</taxon>
        <taxon>Pseudomonadota</taxon>
        <taxon>Alphaproteobacteria</taxon>
        <taxon>Caulobacterales</taxon>
        <taxon>Caulobacteraceae</taxon>
        <taxon>Caulobacter</taxon>
    </lineage>
</organism>
<name>A0A2N5DQK6_9CAUL</name>
<dbReference type="Pfam" id="PF05016">
    <property type="entry name" value="ParE_toxin"/>
    <property type="match status" value="1"/>
</dbReference>
<gene>
    <name evidence="3" type="ORF">SGCZBJ_02565</name>
</gene>
<comment type="caution">
    <text evidence="3">The sequence shown here is derived from an EMBL/GenBank/DDBJ whole genome shotgun (WGS) entry which is preliminary data.</text>
</comment>
<accession>A0A2N5DQK6</accession>
<evidence type="ECO:0000313" key="3">
    <source>
        <dbReference type="EMBL" id="PLR28348.1"/>
    </source>
</evidence>
<dbReference type="InterPro" id="IPR051803">
    <property type="entry name" value="TA_system_RelE-like_toxin"/>
</dbReference>
<evidence type="ECO:0000313" key="4">
    <source>
        <dbReference type="Proteomes" id="UP000234479"/>
    </source>
</evidence>
<dbReference type="Gene3D" id="3.30.2310.20">
    <property type="entry name" value="RelE-like"/>
    <property type="match status" value="1"/>
</dbReference>
<dbReference type="PANTHER" id="PTHR33755">
    <property type="entry name" value="TOXIN PARE1-RELATED"/>
    <property type="match status" value="1"/>
</dbReference>
<dbReference type="PANTHER" id="PTHR33755:SF9">
    <property type="entry name" value="TOXIN PARE1"/>
    <property type="match status" value="1"/>
</dbReference>
<keyword evidence="2" id="KW-1277">Toxin-antitoxin system</keyword>
<sequence>MACPRSLRSLGRGPAHLAYRLSRRARDDLVDIYIEGVRAFGRQQAERYHAGLEEVFGLLEAFPRAAPERSEITPPVRIHPYKSHVIVYVVDGSDVRVLRIRHAQEDWSADPVG</sequence>
<protein>
    <submittedName>
        <fullName evidence="3">Plasmid stabilization protein ParE</fullName>
    </submittedName>
</protein>
<evidence type="ECO:0000256" key="1">
    <source>
        <dbReference type="ARBA" id="ARBA00006226"/>
    </source>
</evidence>
<dbReference type="InterPro" id="IPR035093">
    <property type="entry name" value="RelE/ParE_toxin_dom_sf"/>
</dbReference>
<dbReference type="InterPro" id="IPR007712">
    <property type="entry name" value="RelE/ParE_toxin"/>
</dbReference>
<comment type="similarity">
    <text evidence="1">Belongs to the RelE toxin family.</text>
</comment>
<dbReference type="OrthoDB" id="7173315at2"/>
<dbReference type="Proteomes" id="UP000234479">
    <property type="component" value="Unassembled WGS sequence"/>
</dbReference>
<keyword evidence="4" id="KW-1185">Reference proteome</keyword>
<evidence type="ECO:0000256" key="2">
    <source>
        <dbReference type="ARBA" id="ARBA00022649"/>
    </source>
</evidence>
<dbReference type="EMBL" id="PJRS01000009">
    <property type="protein sequence ID" value="PLR28348.1"/>
    <property type="molecule type" value="Genomic_DNA"/>
</dbReference>